<evidence type="ECO:0000313" key="1">
    <source>
        <dbReference type="EMBL" id="CCH00201.1"/>
    </source>
</evidence>
<evidence type="ECO:0000313" key="2">
    <source>
        <dbReference type="Proteomes" id="UP000011058"/>
    </source>
</evidence>
<keyword evidence="2" id="KW-1185">Reference proteome</keyword>
<protein>
    <recommendedName>
        <fullName evidence="3">Outer membrane protein beta-barrel domain-containing protein</fullName>
    </recommendedName>
</protein>
<dbReference type="EMBL" id="HE796683">
    <property type="protein sequence ID" value="CCH00201.1"/>
    <property type="molecule type" value="Genomic_DNA"/>
</dbReference>
<accession>I0K7U8</accession>
<organism evidence="1 2">
    <name type="scientific">Fibrella aestuarina BUZ 2</name>
    <dbReference type="NCBI Taxonomy" id="1166018"/>
    <lineage>
        <taxon>Bacteria</taxon>
        <taxon>Pseudomonadati</taxon>
        <taxon>Bacteroidota</taxon>
        <taxon>Cytophagia</taxon>
        <taxon>Cytophagales</taxon>
        <taxon>Spirosomataceae</taxon>
        <taxon>Fibrella</taxon>
    </lineage>
</organism>
<evidence type="ECO:0008006" key="3">
    <source>
        <dbReference type="Google" id="ProtNLM"/>
    </source>
</evidence>
<dbReference type="HOGENOM" id="CLU_1376352_0_0_10"/>
<gene>
    <name evidence="1" type="ORF">FAES_2192</name>
</gene>
<sequence>MKHLCLLICCLLVVVTGYAQGPYLRAKNVIQLGPDYLGIDPANGLKYRYAFEYRRYVARDRVSIGATVGFMSSQRQTVLVPDLVSVGANSRRRATIDLTTSYNLLQAIHHTLRLGVGPSIWYLRDDLFDKVDPYPIPGGTEPLVKRRHSEGWNIGAHGLIEYTYALSLDTQVSLHTGAAYVGPSGLAPLFGLRAGYRF</sequence>
<dbReference type="AlphaFoldDB" id="I0K7U8"/>
<reference evidence="1 2" key="1">
    <citation type="journal article" date="2012" name="J. Bacteriol.">
        <title>Genome Sequence of Fibrella aestuarina BUZ 2T, a Filamentous Marine Bacterium.</title>
        <authorList>
            <person name="Filippini M."/>
            <person name="Qi W."/>
            <person name="Blom J."/>
            <person name="Goesmann A."/>
            <person name="Smits T.H."/>
            <person name="Bagheri H.C."/>
        </authorList>
    </citation>
    <scope>NUCLEOTIDE SEQUENCE [LARGE SCALE GENOMIC DNA]</scope>
    <source>
        <strain evidence="2">BUZ 2T</strain>
    </source>
</reference>
<dbReference type="OrthoDB" id="954358at2"/>
<dbReference type="RefSeq" id="WP_015331300.1">
    <property type="nucleotide sequence ID" value="NC_020054.1"/>
</dbReference>
<dbReference type="Proteomes" id="UP000011058">
    <property type="component" value="Chromosome"/>
</dbReference>
<dbReference type="KEGG" id="fae:FAES_2192"/>
<proteinExistence type="predicted"/>
<name>I0K7U8_9BACT</name>
<dbReference type="eggNOG" id="ENOG5033MQB">
    <property type="taxonomic scope" value="Bacteria"/>
</dbReference>